<reference evidence="7" key="1">
    <citation type="journal article" date="2016" name="PLoS ONE">
        <title>Genetic Diversity of O-Antigens in Hafnia alvei and the Development of a Suspension Array for Serotype Detection.</title>
        <authorList>
            <person name="Duan Z."/>
            <person name="Niedziela T."/>
            <person name="Lugowski C."/>
            <person name="Cao B."/>
            <person name="Wang T."/>
            <person name="Xu L."/>
            <person name="Yang B."/>
            <person name="Liu B."/>
            <person name="Wang L."/>
        </authorList>
    </citation>
    <scope>NUCLEOTIDE SEQUENCE</scope>
    <source>
        <strain evidence="7">PCM1209</strain>
    </source>
</reference>
<feature type="transmembrane region" description="Helical" evidence="6">
    <location>
        <begin position="21"/>
        <end position="45"/>
    </location>
</feature>
<keyword evidence="5 6" id="KW-0472">Membrane</keyword>
<dbReference type="EMBL" id="KX117086">
    <property type="protein sequence ID" value="ANF30023.1"/>
    <property type="molecule type" value="Genomic_DNA"/>
</dbReference>
<keyword evidence="3 6" id="KW-0812">Transmembrane</keyword>
<feature type="transmembrane region" description="Helical" evidence="6">
    <location>
        <begin position="307"/>
        <end position="329"/>
    </location>
</feature>
<dbReference type="InterPro" id="IPR050833">
    <property type="entry name" value="Poly_Biosynth_Transport"/>
</dbReference>
<keyword evidence="2" id="KW-1003">Cell membrane</keyword>
<name>A0A172X0A2_HAFAL</name>
<evidence type="ECO:0000256" key="1">
    <source>
        <dbReference type="ARBA" id="ARBA00004651"/>
    </source>
</evidence>
<dbReference type="Pfam" id="PF01943">
    <property type="entry name" value="Polysacc_synt"/>
    <property type="match status" value="1"/>
</dbReference>
<proteinExistence type="predicted"/>
<feature type="transmembrane region" description="Helical" evidence="6">
    <location>
        <begin position="375"/>
        <end position="393"/>
    </location>
</feature>
<dbReference type="AlphaFoldDB" id="A0A172X0A2"/>
<gene>
    <name evidence="7" type="primary">rfbX</name>
</gene>
<comment type="subcellular location">
    <subcellularLocation>
        <location evidence="1">Cell membrane</location>
        <topology evidence="1">Multi-pass membrane protein</topology>
    </subcellularLocation>
</comment>
<sequence>MPSKFISLLAMKGDVKRLLGNIFSLAMLQLINYILPLILIPYLVIHIGINNVGVIATASALCIYFQMVSDYGFNLTATRDVAENRENHERLVEIFSAVFYIKVSFLFVCFFIFFLIIKNISIYSMSLDIYIYSYLIIVGQSLFPVWFFQGMENMKFITIINTATKIFGTILIFVMTKNSDDAFLVPLINGGASLLSCILGMIIAGRKFNMTVKLIKISVIQKYLIDGWHIFVSRVASTLYKNSNIVIMSMFSSPAVVGSYSICERVVRSVQMVQNVIGDAVFPFFNNKNKNDSDYIKRFFKKYGRKVFYFYISLTLIFILFTPVITNIFYHNQDISVIINFVIFSGVILFGGLNYFYGILGLVSIGKMKEFSKNVIIVGVINIVVCVILSITFSNYAGAISATLSEFLLLGLIMRSFYKAIKD</sequence>
<organism evidence="7">
    <name type="scientific">Hafnia alvei</name>
    <dbReference type="NCBI Taxonomy" id="569"/>
    <lineage>
        <taxon>Bacteria</taxon>
        <taxon>Pseudomonadati</taxon>
        <taxon>Pseudomonadota</taxon>
        <taxon>Gammaproteobacteria</taxon>
        <taxon>Enterobacterales</taxon>
        <taxon>Hafniaceae</taxon>
        <taxon>Hafnia</taxon>
    </lineage>
</organism>
<feature type="transmembrane region" description="Helical" evidence="6">
    <location>
        <begin position="51"/>
        <end position="73"/>
    </location>
</feature>
<evidence type="ECO:0000313" key="7">
    <source>
        <dbReference type="EMBL" id="ANF30023.1"/>
    </source>
</evidence>
<dbReference type="GO" id="GO:0005886">
    <property type="term" value="C:plasma membrane"/>
    <property type="evidence" value="ECO:0007669"/>
    <property type="project" value="UniProtKB-SubCell"/>
</dbReference>
<dbReference type="PANTHER" id="PTHR30250">
    <property type="entry name" value="PST FAMILY PREDICTED COLANIC ACID TRANSPORTER"/>
    <property type="match status" value="1"/>
</dbReference>
<feature type="transmembrane region" description="Helical" evidence="6">
    <location>
        <begin position="182"/>
        <end position="204"/>
    </location>
</feature>
<accession>A0A172X0A2</accession>
<evidence type="ECO:0000256" key="5">
    <source>
        <dbReference type="ARBA" id="ARBA00023136"/>
    </source>
</evidence>
<evidence type="ECO:0000256" key="4">
    <source>
        <dbReference type="ARBA" id="ARBA00022989"/>
    </source>
</evidence>
<keyword evidence="4 6" id="KW-1133">Transmembrane helix</keyword>
<evidence type="ECO:0000256" key="3">
    <source>
        <dbReference type="ARBA" id="ARBA00022692"/>
    </source>
</evidence>
<dbReference type="InterPro" id="IPR002797">
    <property type="entry name" value="Polysacc_synth"/>
</dbReference>
<feature type="transmembrane region" description="Helical" evidence="6">
    <location>
        <begin position="129"/>
        <end position="149"/>
    </location>
</feature>
<feature type="transmembrane region" description="Helical" evidence="6">
    <location>
        <begin position="399"/>
        <end position="418"/>
    </location>
</feature>
<evidence type="ECO:0000256" key="2">
    <source>
        <dbReference type="ARBA" id="ARBA00022475"/>
    </source>
</evidence>
<feature type="transmembrane region" description="Helical" evidence="6">
    <location>
        <begin position="94"/>
        <end position="117"/>
    </location>
</feature>
<evidence type="ECO:0000256" key="6">
    <source>
        <dbReference type="SAM" id="Phobius"/>
    </source>
</evidence>
<dbReference type="RefSeq" id="WP_096387974.1">
    <property type="nucleotide sequence ID" value="NZ_SITI01000127.1"/>
</dbReference>
<feature type="transmembrane region" description="Helical" evidence="6">
    <location>
        <begin position="335"/>
        <end position="363"/>
    </location>
</feature>
<dbReference type="PANTHER" id="PTHR30250:SF11">
    <property type="entry name" value="O-ANTIGEN TRANSPORTER-RELATED"/>
    <property type="match status" value="1"/>
</dbReference>
<protein>
    <submittedName>
        <fullName evidence="7">Putative O-antigen transporter</fullName>
    </submittedName>
</protein>
<feature type="transmembrane region" description="Helical" evidence="6">
    <location>
        <begin position="156"/>
        <end position="176"/>
    </location>
</feature>